<keyword evidence="3" id="KW-1185">Reference proteome</keyword>
<dbReference type="Proteomes" id="UP000006552">
    <property type="component" value="Chromosome"/>
</dbReference>
<name>Q5NZJ6_AROAE</name>
<dbReference type="EMBL" id="CR555306">
    <property type="protein sequence ID" value="CAI09518.1"/>
    <property type="molecule type" value="Genomic_DNA"/>
</dbReference>
<proteinExistence type="predicted"/>
<accession>Q5NZJ6</accession>
<dbReference type="HOGENOM" id="CLU_1623749_0_0_4"/>
<sequence length="163" mass="17526">MAARSPSWCRSTRCRKASASVLRKANSRCRTTSTPATRKWRSCSWAESNLESASGYARRPVGNHGQSEAAAQSQRADFVAQNHGLGQRCKRMGNCHQTFARARRYARLQPGCSALLRRVGLSIATDRSRTCRGGRGPACTPPGSVRPDSGGAGACRTDAVDDA</sequence>
<dbReference type="STRING" id="76114.ebA5955"/>
<evidence type="ECO:0000313" key="2">
    <source>
        <dbReference type="EMBL" id="CAI09518.1"/>
    </source>
</evidence>
<dbReference type="KEGG" id="eba:ebA5955"/>
<dbReference type="AlphaFoldDB" id="Q5NZJ6"/>
<evidence type="ECO:0000256" key="1">
    <source>
        <dbReference type="SAM" id="MobiDB-lite"/>
    </source>
</evidence>
<protein>
    <submittedName>
        <fullName evidence="2">Uncharacterized protein</fullName>
    </submittedName>
</protein>
<feature type="region of interest" description="Disordered" evidence="1">
    <location>
        <begin position="130"/>
        <end position="163"/>
    </location>
</feature>
<evidence type="ECO:0000313" key="3">
    <source>
        <dbReference type="Proteomes" id="UP000006552"/>
    </source>
</evidence>
<gene>
    <name evidence="2" type="ORF">ebA5955</name>
</gene>
<organism evidence="2 3">
    <name type="scientific">Aromatoleum aromaticum (strain DSM 19018 / LMG 30748 / EbN1)</name>
    <name type="common">Azoarcus sp. (strain EbN1)</name>
    <dbReference type="NCBI Taxonomy" id="76114"/>
    <lineage>
        <taxon>Bacteria</taxon>
        <taxon>Pseudomonadati</taxon>
        <taxon>Pseudomonadota</taxon>
        <taxon>Betaproteobacteria</taxon>
        <taxon>Rhodocyclales</taxon>
        <taxon>Rhodocyclaceae</taxon>
        <taxon>Aromatoleum</taxon>
    </lineage>
</organism>
<reference evidence="2 3" key="1">
    <citation type="journal article" date="2005" name="Arch. Microbiol.">
        <title>The genome sequence of an anaerobic aromatic-degrading denitrifying bacterium, strain EbN1.</title>
        <authorList>
            <person name="Rabus R."/>
            <person name="Kube M."/>
            <person name="Heider J."/>
            <person name="Beck A."/>
            <person name="Heitmann K."/>
            <person name="Widdel F."/>
            <person name="Reinhardt R."/>
        </authorList>
    </citation>
    <scope>NUCLEOTIDE SEQUENCE [LARGE SCALE GENOMIC DNA]</scope>
    <source>
        <strain evidence="2 3">EbN1</strain>
    </source>
</reference>